<evidence type="ECO:0000313" key="2">
    <source>
        <dbReference type="EMBL" id="MER3119938.1"/>
    </source>
</evidence>
<keyword evidence="1" id="KW-0812">Transmembrane</keyword>
<comment type="caution">
    <text evidence="2">The sequence shown here is derived from an EMBL/GenBank/DDBJ whole genome shotgun (WGS) entry which is preliminary data.</text>
</comment>
<proteinExistence type="predicted"/>
<dbReference type="EMBL" id="JBEOME010000001">
    <property type="protein sequence ID" value="MER3119938.1"/>
    <property type="molecule type" value="Genomic_DNA"/>
</dbReference>
<evidence type="ECO:0000313" key="3">
    <source>
        <dbReference type="Proteomes" id="UP001467674"/>
    </source>
</evidence>
<protein>
    <submittedName>
        <fullName evidence="2">Uncharacterized protein</fullName>
    </submittedName>
</protein>
<gene>
    <name evidence="2" type="ORF">ABQG71_01915</name>
</gene>
<evidence type="ECO:0000256" key="1">
    <source>
        <dbReference type="SAM" id="Phobius"/>
    </source>
</evidence>
<dbReference type="RefSeq" id="WP_202734163.1">
    <property type="nucleotide sequence ID" value="NZ_CP065040.1"/>
</dbReference>
<feature type="transmembrane region" description="Helical" evidence="1">
    <location>
        <begin position="60"/>
        <end position="81"/>
    </location>
</feature>
<keyword evidence="3" id="KW-1185">Reference proteome</keyword>
<sequence>MSETAKTVMIKSIHYMTLVGLFILIIPAGLNPVFFYVGMILFGINTGVNVIDSSLSRKKIFAMLAISFAVILFGLCLSSYIKSVPF</sequence>
<name>A0ABV1S088_BACAB</name>
<organism evidence="2 3">
    <name type="scientific">Bacillus altitudinis</name>
    <dbReference type="NCBI Taxonomy" id="293387"/>
    <lineage>
        <taxon>Bacteria</taxon>
        <taxon>Bacillati</taxon>
        <taxon>Bacillota</taxon>
        <taxon>Bacilli</taxon>
        <taxon>Bacillales</taxon>
        <taxon>Bacillaceae</taxon>
        <taxon>Bacillus</taxon>
    </lineage>
</organism>
<keyword evidence="1" id="KW-1133">Transmembrane helix</keyword>
<dbReference type="Proteomes" id="UP001467674">
    <property type="component" value="Unassembled WGS sequence"/>
</dbReference>
<keyword evidence="1" id="KW-0472">Membrane</keyword>
<reference evidence="2 3" key="1">
    <citation type="submission" date="2024-06" db="EMBL/GenBank/DDBJ databases">
        <title>Construction of an artificial bacterial consortium using nitrogen cycle bacteria from Cuatro Cienegas Basin and a mangrove forest.</title>
        <authorList>
            <person name="Aguilera-Najera D."/>
            <person name="Marquez-Cianci L."/>
            <person name="Martinez-Perez E."/>
            <person name="Rosas-Barrera M."/>
            <person name="Rodriguez-Cruz U.E."/>
            <person name="Tapia-Lopez R."/>
            <person name="Eguiarte L.E."/>
            <person name="Souza-Saldivar V."/>
        </authorList>
    </citation>
    <scope>NUCLEOTIDE SEQUENCE [LARGE SCALE GENOMIC DNA]</scope>
    <source>
        <strain evidence="2 3">S14-15</strain>
    </source>
</reference>
<accession>A0ABV1S088</accession>